<dbReference type="Proteomes" id="UP000248484">
    <property type="component" value="Chromosome 10"/>
</dbReference>
<gene>
    <name evidence="3" type="primary">LOC112064617</name>
</gene>
<keyword evidence="2" id="KW-1185">Reference proteome</keyword>
<feature type="compositionally biased region" description="Low complexity" evidence="1">
    <location>
        <begin position="93"/>
        <end position="111"/>
    </location>
</feature>
<dbReference type="AlphaFoldDB" id="A0A2Y9SP89"/>
<protein>
    <submittedName>
        <fullName evidence="3">Basic proline-rich protein-like</fullName>
    </submittedName>
</protein>
<feature type="compositionally biased region" description="Low complexity" evidence="1">
    <location>
        <begin position="179"/>
        <end position="203"/>
    </location>
</feature>
<feature type="region of interest" description="Disordered" evidence="1">
    <location>
        <begin position="64"/>
        <end position="265"/>
    </location>
</feature>
<evidence type="ECO:0000313" key="2">
    <source>
        <dbReference type="Proteomes" id="UP000248484"/>
    </source>
</evidence>
<feature type="compositionally biased region" description="Basic and acidic residues" evidence="1">
    <location>
        <begin position="231"/>
        <end position="253"/>
    </location>
</feature>
<dbReference type="KEGG" id="pcad:112064617"/>
<feature type="compositionally biased region" description="Pro residues" evidence="1">
    <location>
        <begin position="161"/>
        <end position="174"/>
    </location>
</feature>
<reference evidence="3" key="1">
    <citation type="submission" date="2025-08" db="UniProtKB">
        <authorList>
            <consortium name="RefSeq"/>
        </authorList>
    </citation>
    <scope>IDENTIFICATION</scope>
    <source>
        <tissue evidence="3">Muscle</tissue>
    </source>
</reference>
<accession>A0A2Y9SP89</accession>
<organism evidence="2 3">
    <name type="scientific">Physeter macrocephalus</name>
    <name type="common">Sperm whale</name>
    <name type="synonym">Physeter catodon</name>
    <dbReference type="NCBI Taxonomy" id="9755"/>
    <lineage>
        <taxon>Eukaryota</taxon>
        <taxon>Metazoa</taxon>
        <taxon>Chordata</taxon>
        <taxon>Craniata</taxon>
        <taxon>Vertebrata</taxon>
        <taxon>Euteleostomi</taxon>
        <taxon>Mammalia</taxon>
        <taxon>Eutheria</taxon>
        <taxon>Laurasiatheria</taxon>
        <taxon>Artiodactyla</taxon>
        <taxon>Whippomorpha</taxon>
        <taxon>Cetacea</taxon>
        <taxon>Odontoceti</taxon>
        <taxon>Physeteridae</taxon>
        <taxon>Physeter</taxon>
    </lineage>
</organism>
<feature type="region of interest" description="Disordered" evidence="1">
    <location>
        <begin position="1"/>
        <end position="29"/>
    </location>
</feature>
<feature type="compositionally biased region" description="Pro residues" evidence="1">
    <location>
        <begin position="127"/>
        <end position="152"/>
    </location>
</feature>
<dbReference type="GeneID" id="112064617"/>
<feature type="compositionally biased region" description="Pro residues" evidence="1">
    <location>
        <begin position="204"/>
        <end position="223"/>
    </location>
</feature>
<name>A0A2Y9SP89_PHYMC</name>
<sequence length="265" mass="27178">MRVSSKIQTRIPQKKDAPRFTQPPHPHAQTVTYNHFYIRHASPGGTGVGPRGLGRHLLEASTAGRAAGWARTPTLPTSSLRPDGAAFAPPQARPAGPTAACTPAAGLALPGHRLRPRRRPGGAGLPGGPPRHSPAGPAEPRPRPWLPWPPCQAAPRCPGAAPRPAPPCNPPPPRLSAQPGRRLFPPRSSSSSSSCSSSACSPGAGPPYPPHPAPPSSAPPTRPGPGARGKLGGDAHAEPEGDAHAELGGDAHAAHRHSPASPERT</sequence>
<evidence type="ECO:0000313" key="3">
    <source>
        <dbReference type="RefSeq" id="XP_023978190.1"/>
    </source>
</evidence>
<dbReference type="InParanoid" id="A0A2Y9SP89"/>
<dbReference type="RefSeq" id="XP_023978190.1">
    <property type="nucleotide sequence ID" value="XM_024122422.1"/>
</dbReference>
<proteinExistence type="predicted"/>
<evidence type="ECO:0000256" key="1">
    <source>
        <dbReference type="SAM" id="MobiDB-lite"/>
    </source>
</evidence>
<feature type="compositionally biased region" description="Polar residues" evidence="1">
    <location>
        <begin position="1"/>
        <end position="11"/>
    </location>
</feature>